<feature type="transmembrane region" description="Helical" evidence="7">
    <location>
        <begin position="393"/>
        <end position="413"/>
    </location>
</feature>
<evidence type="ECO:0000256" key="5">
    <source>
        <dbReference type="ARBA" id="ARBA00023136"/>
    </source>
</evidence>
<feature type="transmembrane region" description="Helical" evidence="7">
    <location>
        <begin position="354"/>
        <end position="378"/>
    </location>
</feature>
<dbReference type="Proteomes" id="UP000032900">
    <property type="component" value="Unassembled WGS sequence"/>
</dbReference>
<dbReference type="GO" id="GO:0004129">
    <property type="term" value="F:cytochrome-c oxidase activity"/>
    <property type="evidence" value="ECO:0007669"/>
    <property type="project" value="InterPro"/>
</dbReference>
<keyword evidence="6" id="KW-0349">Heme</keyword>
<keyword evidence="6" id="KW-0249">Electron transport</keyword>
<gene>
    <name evidence="9" type="ORF">JCM15548_13047</name>
</gene>
<dbReference type="InterPro" id="IPR000883">
    <property type="entry name" value="Cyt_C_Oxase_1"/>
</dbReference>
<dbReference type="EMBL" id="BAZW01000029">
    <property type="protein sequence ID" value="GAO30741.1"/>
    <property type="molecule type" value="Genomic_DNA"/>
</dbReference>
<feature type="domain" description="Cytochrome oxidase subunit I profile" evidence="8">
    <location>
        <begin position="19"/>
        <end position="528"/>
    </location>
</feature>
<feature type="transmembrane region" description="Helical" evidence="7">
    <location>
        <begin position="76"/>
        <end position="106"/>
    </location>
</feature>
<reference evidence="9 10" key="1">
    <citation type="journal article" date="2015" name="Microbes Environ.">
        <title>Distribution and evolution of nitrogen fixation genes in the phylum bacteroidetes.</title>
        <authorList>
            <person name="Inoue J."/>
            <person name="Oshima K."/>
            <person name="Suda W."/>
            <person name="Sakamoto M."/>
            <person name="Iino T."/>
            <person name="Noda S."/>
            <person name="Hongoh Y."/>
            <person name="Hattori M."/>
            <person name="Ohkuma M."/>
        </authorList>
    </citation>
    <scope>NUCLEOTIDE SEQUENCE [LARGE SCALE GENOMIC DNA]</scope>
    <source>
        <strain evidence="9">JCM 15548</strain>
    </source>
</reference>
<evidence type="ECO:0000256" key="2">
    <source>
        <dbReference type="ARBA" id="ARBA00022660"/>
    </source>
</evidence>
<evidence type="ECO:0000256" key="3">
    <source>
        <dbReference type="ARBA" id="ARBA00022692"/>
    </source>
</evidence>
<organism evidence="9 10">
    <name type="scientific">Geofilum rubicundum JCM 15548</name>
    <dbReference type="NCBI Taxonomy" id="1236989"/>
    <lineage>
        <taxon>Bacteria</taxon>
        <taxon>Pseudomonadati</taxon>
        <taxon>Bacteroidota</taxon>
        <taxon>Bacteroidia</taxon>
        <taxon>Marinilabiliales</taxon>
        <taxon>Marinilabiliaceae</taxon>
        <taxon>Geofilum</taxon>
    </lineage>
</organism>
<dbReference type="RefSeq" id="WP_062126022.1">
    <property type="nucleotide sequence ID" value="NZ_BAZW01000029.1"/>
</dbReference>
<feature type="transmembrane region" description="Helical" evidence="7">
    <location>
        <begin position="36"/>
        <end position="56"/>
    </location>
</feature>
<dbReference type="PROSITE" id="PS00077">
    <property type="entry name" value="COX1_CUB"/>
    <property type="match status" value="1"/>
</dbReference>
<evidence type="ECO:0000256" key="1">
    <source>
        <dbReference type="ARBA" id="ARBA00004141"/>
    </source>
</evidence>
<dbReference type="InterPro" id="IPR036927">
    <property type="entry name" value="Cyt_c_oxase-like_su1_sf"/>
</dbReference>
<keyword evidence="5 7" id="KW-0472">Membrane</keyword>
<dbReference type="OrthoDB" id="9759913at2"/>
<dbReference type="SUPFAM" id="SSF81442">
    <property type="entry name" value="Cytochrome c oxidase subunit I-like"/>
    <property type="match status" value="1"/>
</dbReference>
<dbReference type="Pfam" id="PF00115">
    <property type="entry name" value="COX1"/>
    <property type="match status" value="1"/>
</dbReference>
<sequence>MRNAEKYTHVSYLEHEGKYKGIWSWLLSTDHKKIGLLYLYSIAFFFVVAAILGLLLRLELIAPGPTIMDAQMYNGVFTLHGIIMVFIVVIPGLGAVFGNFFLPIMIGAKDVAFPRLNLLSWYIFIIGALLGVASQFAGDGPPDTGWTFYVPYSAESATNVIFALTAAFVLGFSSILTGINFIVTIHRMRAPGMGWFKMPLFPWSLYATAWIQVLATPIVGITLLMVIAERTLNIGFFDPALGGDPLLFQHLFWIYSHPAVYIMILPAMGVVTEIFPTFSQKPVFGYGAIVISSLAIAFVGYFVWGHHMFTTGISYWSRWFFSFLTFIVAIPSAIKVFNWISTMYGGSIDLKPPLLYAISFIFLFMIGGFTGLTLGALATNVHLHDTSFVVAHFHYIIFGGMGFAFFAGIHYWYPKMYGRMYNIKLANIAWGVLFTGFNLLYFPLFIIGLQGMPRRYFDYLPQFHAGHFISTIGAIILVIGIFMMMYNLIYYRHRGPVAPSNPWKGVTLEWQIESPPTHENFDVIPEIKNPPYLFKKEPQT</sequence>
<feature type="transmembrane region" description="Helical" evidence="7">
    <location>
        <begin position="203"/>
        <end position="227"/>
    </location>
</feature>
<dbReference type="GO" id="GO:0015990">
    <property type="term" value="P:electron transport coupled proton transport"/>
    <property type="evidence" value="ECO:0007669"/>
    <property type="project" value="TreeGrafter"/>
</dbReference>
<dbReference type="STRING" id="1236989.JCM15548_13047"/>
<keyword evidence="6" id="KW-0479">Metal-binding</keyword>
<evidence type="ECO:0000256" key="6">
    <source>
        <dbReference type="RuleBase" id="RU000370"/>
    </source>
</evidence>
<dbReference type="InterPro" id="IPR023616">
    <property type="entry name" value="Cyt_c_oxase-like_su1_dom"/>
</dbReference>
<keyword evidence="6" id="KW-0408">Iron</keyword>
<evidence type="ECO:0000256" key="4">
    <source>
        <dbReference type="ARBA" id="ARBA00022989"/>
    </source>
</evidence>
<dbReference type="PANTHER" id="PTHR10422:SF18">
    <property type="entry name" value="CYTOCHROME C OXIDASE SUBUNIT 1"/>
    <property type="match status" value="1"/>
</dbReference>
<name>A0A0E9M026_9BACT</name>
<keyword evidence="3 6" id="KW-0812">Transmembrane</keyword>
<dbReference type="PRINTS" id="PR01165">
    <property type="entry name" value="CYCOXIDASEI"/>
</dbReference>
<dbReference type="InterPro" id="IPR023615">
    <property type="entry name" value="Cyt_c_Oxase_su1_BS"/>
</dbReference>
<comment type="subcellular location">
    <subcellularLocation>
        <location evidence="1">Membrane</location>
        <topology evidence="1">Multi-pass membrane protein</topology>
    </subcellularLocation>
</comment>
<evidence type="ECO:0000313" key="10">
    <source>
        <dbReference type="Proteomes" id="UP000032900"/>
    </source>
</evidence>
<comment type="similarity">
    <text evidence="6">Belongs to the heme-copper respiratory oxidase family.</text>
</comment>
<feature type="transmembrane region" description="Helical" evidence="7">
    <location>
        <begin position="247"/>
        <end position="271"/>
    </location>
</feature>
<dbReference type="GO" id="GO:0020037">
    <property type="term" value="F:heme binding"/>
    <property type="evidence" value="ECO:0007669"/>
    <property type="project" value="InterPro"/>
</dbReference>
<dbReference type="AlphaFoldDB" id="A0A0E9M026"/>
<feature type="transmembrane region" description="Helical" evidence="7">
    <location>
        <begin position="118"/>
        <end position="137"/>
    </location>
</feature>
<proteinExistence type="inferred from homology"/>
<feature type="transmembrane region" description="Helical" evidence="7">
    <location>
        <begin position="316"/>
        <end position="334"/>
    </location>
</feature>
<protein>
    <submittedName>
        <fullName evidence="9">Cytochrome c oxidase polypeptide I</fullName>
    </submittedName>
</protein>
<dbReference type="GO" id="GO:0016020">
    <property type="term" value="C:membrane"/>
    <property type="evidence" value="ECO:0007669"/>
    <property type="project" value="UniProtKB-SubCell"/>
</dbReference>
<comment type="caution">
    <text evidence="9">The sequence shown here is derived from an EMBL/GenBank/DDBJ whole genome shotgun (WGS) entry which is preliminary data.</text>
</comment>
<keyword evidence="4 7" id="KW-1133">Transmembrane helix</keyword>
<dbReference type="PANTHER" id="PTHR10422">
    <property type="entry name" value="CYTOCHROME C OXIDASE SUBUNIT 1"/>
    <property type="match status" value="1"/>
</dbReference>
<dbReference type="GO" id="GO:0009060">
    <property type="term" value="P:aerobic respiration"/>
    <property type="evidence" value="ECO:0007669"/>
    <property type="project" value="InterPro"/>
</dbReference>
<dbReference type="Gene3D" id="1.20.210.10">
    <property type="entry name" value="Cytochrome c oxidase-like, subunit I domain"/>
    <property type="match status" value="1"/>
</dbReference>
<evidence type="ECO:0000313" key="9">
    <source>
        <dbReference type="EMBL" id="GAO30741.1"/>
    </source>
</evidence>
<keyword evidence="6" id="KW-0813">Transport</keyword>
<evidence type="ECO:0000256" key="7">
    <source>
        <dbReference type="SAM" id="Phobius"/>
    </source>
</evidence>
<evidence type="ECO:0000259" key="8">
    <source>
        <dbReference type="PROSITE" id="PS50855"/>
    </source>
</evidence>
<accession>A0A0E9M026</accession>
<feature type="transmembrane region" description="Helical" evidence="7">
    <location>
        <begin position="283"/>
        <end position="304"/>
    </location>
</feature>
<feature type="transmembrane region" description="Helical" evidence="7">
    <location>
        <begin position="425"/>
        <end position="448"/>
    </location>
</feature>
<feature type="transmembrane region" description="Helical" evidence="7">
    <location>
        <begin position="468"/>
        <end position="489"/>
    </location>
</feature>
<dbReference type="PROSITE" id="PS50855">
    <property type="entry name" value="COX1"/>
    <property type="match status" value="1"/>
</dbReference>
<keyword evidence="10" id="KW-1185">Reference proteome</keyword>
<keyword evidence="2 6" id="KW-0679">Respiratory chain</keyword>
<dbReference type="GO" id="GO:0022904">
    <property type="term" value="P:respiratory electron transport chain"/>
    <property type="evidence" value="ECO:0007669"/>
    <property type="project" value="TreeGrafter"/>
</dbReference>
<feature type="transmembrane region" description="Helical" evidence="7">
    <location>
        <begin position="157"/>
        <end position="183"/>
    </location>
</feature>